<dbReference type="Gene3D" id="1.10.3210.10">
    <property type="entry name" value="Hypothetical protein af1432"/>
    <property type="match status" value="1"/>
</dbReference>
<dbReference type="Pfam" id="PF08668">
    <property type="entry name" value="HDOD"/>
    <property type="match status" value="1"/>
</dbReference>
<dbReference type="AlphaFoldDB" id="A0A932GP02"/>
<dbReference type="PANTHER" id="PTHR33525:SF3">
    <property type="entry name" value="RIBONUCLEASE Y"/>
    <property type="match status" value="1"/>
</dbReference>
<gene>
    <name evidence="2" type="ORF">HYY65_05380</name>
</gene>
<dbReference type="NCBIfam" id="TIGR00277">
    <property type="entry name" value="HDIG"/>
    <property type="match status" value="1"/>
</dbReference>
<dbReference type="CDD" id="cd00077">
    <property type="entry name" value="HDc"/>
    <property type="match status" value="1"/>
</dbReference>
<proteinExistence type="predicted"/>
<dbReference type="PANTHER" id="PTHR33525">
    <property type="match status" value="1"/>
</dbReference>
<reference evidence="2" key="1">
    <citation type="submission" date="2020-07" db="EMBL/GenBank/DDBJ databases">
        <title>Huge and variable diversity of episymbiotic CPR bacteria and DPANN archaea in groundwater ecosystems.</title>
        <authorList>
            <person name="He C.Y."/>
            <person name="Keren R."/>
            <person name="Whittaker M."/>
            <person name="Farag I.F."/>
            <person name="Doudna J."/>
            <person name="Cate J.H.D."/>
            <person name="Banfield J.F."/>
        </authorList>
    </citation>
    <scope>NUCLEOTIDE SEQUENCE</scope>
    <source>
        <strain evidence="2">NC_groundwater_717_Ag_S-0.2um_59_8</strain>
    </source>
</reference>
<evidence type="ECO:0000313" key="3">
    <source>
        <dbReference type="Proteomes" id="UP000741360"/>
    </source>
</evidence>
<dbReference type="Proteomes" id="UP000741360">
    <property type="component" value="Unassembled WGS sequence"/>
</dbReference>
<evidence type="ECO:0000259" key="1">
    <source>
        <dbReference type="PROSITE" id="PS51833"/>
    </source>
</evidence>
<comment type="caution">
    <text evidence="2">The sequence shown here is derived from an EMBL/GenBank/DDBJ whole genome shotgun (WGS) entry which is preliminary data.</text>
</comment>
<evidence type="ECO:0000313" key="2">
    <source>
        <dbReference type="EMBL" id="MBI3014489.1"/>
    </source>
</evidence>
<name>A0A932GP02_UNCTE</name>
<dbReference type="InterPro" id="IPR052340">
    <property type="entry name" value="RNase_Y/CdgJ"/>
</dbReference>
<feature type="domain" description="HDOD" evidence="1">
    <location>
        <begin position="26"/>
        <end position="222"/>
    </location>
</feature>
<dbReference type="InterPro" id="IPR013976">
    <property type="entry name" value="HDOD"/>
</dbReference>
<sequence>MFEQARTESQFSEHEIKRFMARLKDLPTLPVIVTRIMQIAKDEKSSAKDLGRMIAKDQSISSRILRLANSAFYGYSRTITSIPQAVVVLGFETVKSLALSASVFDVLGRSDSRFFDREKFWLHSIGCAKACELLAKQVRYPDPETAFLAGLLHDIGKVVLDRIFPEEYQQVANSIREASRPIVEVEKEVLLGVGHDDVGFWLGQHWKFPPLLLESIHHHHHPEDSEPHGILLASLVHVGDSITRKVGIGSGGDPLVPNIRLNSRKILNLDDDALLVLSMNLSKERANIEEFLQVLG</sequence>
<dbReference type="InterPro" id="IPR003607">
    <property type="entry name" value="HD/PDEase_dom"/>
</dbReference>
<protein>
    <submittedName>
        <fullName evidence="2">HDOD domain-containing protein</fullName>
    </submittedName>
</protein>
<dbReference type="EMBL" id="JACPSX010000095">
    <property type="protein sequence ID" value="MBI3014489.1"/>
    <property type="molecule type" value="Genomic_DNA"/>
</dbReference>
<dbReference type="SUPFAM" id="SSF109604">
    <property type="entry name" value="HD-domain/PDEase-like"/>
    <property type="match status" value="1"/>
</dbReference>
<organism evidence="2 3">
    <name type="scientific">Tectimicrobiota bacterium</name>
    <dbReference type="NCBI Taxonomy" id="2528274"/>
    <lineage>
        <taxon>Bacteria</taxon>
        <taxon>Pseudomonadati</taxon>
        <taxon>Nitrospinota/Tectimicrobiota group</taxon>
        <taxon>Candidatus Tectimicrobiota</taxon>
    </lineage>
</organism>
<dbReference type="InterPro" id="IPR006675">
    <property type="entry name" value="HDIG_dom"/>
</dbReference>
<dbReference type="PROSITE" id="PS51833">
    <property type="entry name" value="HDOD"/>
    <property type="match status" value="1"/>
</dbReference>
<accession>A0A932GP02</accession>
<dbReference type="SMART" id="SM00471">
    <property type="entry name" value="HDc"/>
    <property type="match status" value="1"/>
</dbReference>